<accession>A0A6J4LRU6</accession>
<sequence>MRGEDAAVPRLCLRYSAARRGPMTSTIRPRDALRRAQVGGSIEVAESRVP</sequence>
<evidence type="ECO:0000313" key="1">
    <source>
        <dbReference type="EMBL" id="CAA9339204.1"/>
    </source>
</evidence>
<organism evidence="1">
    <name type="scientific">uncultured Chloroflexia bacterium</name>
    <dbReference type="NCBI Taxonomy" id="1672391"/>
    <lineage>
        <taxon>Bacteria</taxon>
        <taxon>Bacillati</taxon>
        <taxon>Chloroflexota</taxon>
        <taxon>Chloroflexia</taxon>
        <taxon>environmental samples</taxon>
    </lineage>
</organism>
<protein>
    <submittedName>
        <fullName evidence="1">Uncharacterized protein</fullName>
    </submittedName>
</protein>
<gene>
    <name evidence="1" type="ORF">AVDCRST_MAG93-6546</name>
</gene>
<dbReference type="EMBL" id="CADCTR010002207">
    <property type="protein sequence ID" value="CAA9339204.1"/>
    <property type="molecule type" value="Genomic_DNA"/>
</dbReference>
<dbReference type="AlphaFoldDB" id="A0A6J4LRU6"/>
<proteinExistence type="predicted"/>
<name>A0A6J4LRU6_9CHLR</name>
<reference evidence="1" key="1">
    <citation type="submission" date="2020-02" db="EMBL/GenBank/DDBJ databases">
        <authorList>
            <person name="Meier V. D."/>
        </authorList>
    </citation>
    <scope>NUCLEOTIDE SEQUENCE</scope>
    <source>
        <strain evidence="1">AVDCRST_MAG93</strain>
    </source>
</reference>